<dbReference type="SMART" id="SM00635">
    <property type="entry name" value="BID_2"/>
    <property type="match status" value="2"/>
</dbReference>
<dbReference type="InterPro" id="IPR008964">
    <property type="entry name" value="Invasin/intimin_cell_adhesion"/>
</dbReference>
<dbReference type="SUPFAM" id="SSF49373">
    <property type="entry name" value="Invasin/intimin cell-adhesion fragments"/>
    <property type="match status" value="2"/>
</dbReference>
<reference evidence="4" key="1">
    <citation type="submission" date="2020-10" db="EMBL/GenBank/DDBJ databases">
        <authorList>
            <person name="Gilroy R."/>
        </authorList>
    </citation>
    <scope>NUCLEOTIDE SEQUENCE</scope>
    <source>
        <strain evidence="4">CHK190-19873</strain>
    </source>
</reference>
<dbReference type="Gene3D" id="2.60.40.10">
    <property type="entry name" value="Immunoglobulins"/>
    <property type="match status" value="2"/>
</dbReference>
<feature type="domain" description="Fibronectin type-III" evidence="3">
    <location>
        <begin position="400"/>
        <end position="496"/>
    </location>
</feature>
<dbReference type="AlphaFoldDB" id="A0A9D1JJ08"/>
<feature type="region of interest" description="Disordered" evidence="1">
    <location>
        <begin position="286"/>
        <end position="327"/>
    </location>
</feature>
<dbReference type="InterPro" id="IPR013783">
    <property type="entry name" value="Ig-like_fold"/>
</dbReference>
<dbReference type="InterPro" id="IPR003343">
    <property type="entry name" value="Big_2"/>
</dbReference>
<feature type="chain" id="PRO_5039203873" evidence="2">
    <location>
        <begin position="29"/>
        <end position="667"/>
    </location>
</feature>
<dbReference type="PROSITE" id="PS50853">
    <property type="entry name" value="FN3"/>
    <property type="match status" value="2"/>
</dbReference>
<dbReference type="InterPro" id="IPR003961">
    <property type="entry name" value="FN3_dom"/>
</dbReference>
<evidence type="ECO:0000313" key="4">
    <source>
        <dbReference type="EMBL" id="HIS30676.1"/>
    </source>
</evidence>
<dbReference type="Gene3D" id="2.60.40.1080">
    <property type="match status" value="2"/>
</dbReference>
<dbReference type="EMBL" id="DVIQ01000022">
    <property type="protein sequence ID" value="HIS30676.1"/>
    <property type="molecule type" value="Genomic_DNA"/>
</dbReference>
<reference evidence="4" key="2">
    <citation type="journal article" date="2021" name="PeerJ">
        <title>Extensive microbial diversity within the chicken gut microbiome revealed by metagenomics and culture.</title>
        <authorList>
            <person name="Gilroy R."/>
            <person name="Ravi A."/>
            <person name="Getino M."/>
            <person name="Pursley I."/>
            <person name="Horton D.L."/>
            <person name="Alikhan N.F."/>
            <person name="Baker D."/>
            <person name="Gharbi K."/>
            <person name="Hall N."/>
            <person name="Watson M."/>
            <person name="Adriaenssens E.M."/>
            <person name="Foster-Nyarko E."/>
            <person name="Jarju S."/>
            <person name="Secka A."/>
            <person name="Antonio M."/>
            <person name="Oren A."/>
            <person name="Chaudhuri R.R."/>
            <person name="La Ragione R."/>
            <person name="Hildebrand F."/>
            <person name="Pallen M.J."/>
        </authorList>
    </citation>
    <scope>NUCLEOTIDE SEQUENCE</scope>
    <source>
        <strain evidence="4">CHK190-19873</strain>
    </source>
</reference>
<feature type="compositionally biased region" description="Gly residues" evidence="1">
    <location>
        <begin position="292"/>
        <end position="319"/>
    </location>
</feature>
<accession>A0A9D1JJ08</accession>
<dbReference type="SMART" id="SM00060">
    <property type="entry name" value="FN3"/>
    <property type="match status" value="2"/>
</dbReference>
<dbReference type="CDD" id="cd00063">
    <property type="entry name" value="FN3"/>
    <property type="match status" value="2"/>
</dbReference>
<evidence type="ECO:0000256" key="1">
    <source>
        <dbReference type="SAM" id="MobiDB-lite"/>
    </source>
</evidence>
<dbReference type="InterPro" id="IPR036116">
    <property type="entry name" value="FN3_sf"/>
</dbReference>
<keyword evidence="2" id="KW-0732">Signal</keyword>
<feature type="signal peptide" evidence="2">
    <location>
        <begin position="1"/>
        <end position="28"/>
    </location>
</feature>
<sequence length="667" mass="71347">MRKRLSGNGMGRLLGAALLMSLAWTAGAGGVQAEGLSTAYSEVEPNNSFDAATKLTLGTTCAGDVSYENDVDYYSFVLDKPAEVNIRVVTHDNYAGSDSVRLYMEDAKGNKRLIASEGAIGFTGFSSMTLPGGTYYLYLDCYGGELGEYGVEVSILNSSNIEEEWNDTPEQANAKKVGEEYSGDIIGYELDDTDWFSFEIKEKSYIWQEITGFSSFLDNEGLCATLYDENLKELSVLREEDAAFGYATGEQIVVEPGKYYIRVTAQPDYTQSYSIALYANTYVEPEKPGDGDNTGNGTGTGNSGNTGSGTGTGSNGNTGSGTDAGTTVKLNKTSAKLAVGGSVQLKLAGTSGKAAWKSSKASVAAVSSSGKVTGKKAGKATITATCDGKKYTCTVTVVPKKQKITYAKSQKAGQVILKWTKNSAARGYQIRYSTDKSFKKNVKTVTISKNSTYRKTITGLSKGKTYYFQARSYSVSGETRFYGSYSATMKAKVKGTDTAKGKLNKTSAQISVGGSVSLKLTGVSGTVTWKSSKSSVASVSKGKVRGKKVGKATITAVCGGKKYTCTVTVVPKKQKITYAKSQKTGQATLKWQKNTSARGYQIRYSTDKTFKKSVKTAAIGKNSTVKKTLTGLSKGKTYYFQVRSYGVYGGKKLYGDYSSTVKIKIRG</sequence>
<protein>
    <submittedName>
        <fullName evidence="4">Ig-like domain-containing protein</fullName>
    </submittedName>
</protein>
<evidence type="ECO:0000313" key="5">
    <source>
        <dbReference type="Proteomes" id="UP000823935"/>
    </source>
</evidence>
<dbReference type="SUPFAM" id="SSF49265">
    <property type="entry name" value="Fibronectin type III"/>
    <property type="match status" value="1"/>
</dbReference>
<proteinExistence type="predicted"/>
<comment type="caution">
    <text evidence="4">The sequence shown here is derived from an EMBL/GenBank/DDBJ whole genome shotgun (WGS) entry which is preliminary data.</text>
</comment>
<gene>
    <name evidence="4" type="ORF">IAB44_03875</name>
</gene>
<evidence type="ECO:0000259" key="3">
    <source>
        <dbReference type="PROSITE" id="PS50853"/>
    </source>
</evidence>
<dbReference type="Gene3D" id="2.60.120.380">
    <property type="match status" value="2"/>
</dbReference>
<organism evidence="4 5">
    <name type="scientific">Candidatus Limivivens intestinipullorum</name>
    <dbReference type="NCBI Taxonomy" id="2840858"/>
    <lineage>
        <taxon>Bacteria</taxon>
        <taxon>Bacillati</taxon>
        <taxon>Bacillota</taxon>
        <taxon>Clostridia</taxon>
        <taxon>Lachnospirales</taxon>
        <taxon>Lachnospiraceae</taxon>
        <taxon>Lachnospiraceae incertae sedis</taxon>
        <taxon>Candidatus Limivivens</taxon>
    </lineage>
</organism>
<feature type="domain" description="Fibronectin type-III" evidence="3">
    <location>
        <begin position="572"/>
        <end position="667"/>
    </location>
</feature>
<dbReference type="Proteomes" id="UP000823935">
    <property type="component" value="Unassembled WGS sequence"/>
</dbReference>
<dbReference type="Pfam" id="PF02368">
    <property type="entry name" value="Big_2"/>
    <property type="match status" value="2"/>
</dbReference>
<evidence type="ECO:0000256" key="2">
    <source>
        <dbReference type="SAM" id="SignalP"/>
    </source>
</evidence>
<name>A0A9D1JJ08_9FIRM</name>
<dbReference type="SUPFAM" id="SSF89260">
    <property type="entry name" value="Collagen-binding domain"/>
    <property type="match status" value="2"/>
</dbReference>